<dbReference type="UniPathway" id="UPA00196"/>
<dbReference type="GO" id="GO:0006506">
    <property type="term" value="P:GPI anchor biosynthetic process"/>
    <property type="evidence" value="ECO:0007669"/>
    <property type="project" value="UniProtKB-UniPathway"/>
</dbReference>
<feature type="transmembrane region" description="Helical" evidence="3">
    <location>
        <begin position="30"/>
        <end position="49"/>
    </location>
</feature>
<dbReference type="STRING" id="590646.G3AXX3"/>
<proteinExistence type="inferred from homology"/>
<sequence>MKNYDLIISPGNDNVKFTVRENSSFQAIKGPIFVVLLAYLVNILVGLRTKLSPLTLELVDYFHVAAVAAISALVYCRQEREDVMLVMKNMGIQLNSKSSWKFVPKHHKNIFVPLSDIIDLVIHEGFYGYGHIIFYMCVLTKSTNTNRNDEMIKVVFSELLPKKDLLVTVWKQSREMLFGSNKRYFRRVPGQGLKLVD</sequence>
<dbReference type="OrthoDB" id="6256716at2759"/>
<reference evidence="5 6" key="1">
    <citation type="journal article" date="2011" name="Proc. Natl. Acad. Sci. U.S.A.">
        <title>Comparative genomics of xylose-fermenting fungi for enhanced biofuel production.</title>
        <authorList>
            <person name="Wohlbach D.J."/>
            <person name="Kuo A."/>
            <person name="Sato T.K."/>
            <person name="Potts K.M."/>
            <person name="Salamov A.A."/>
            <person name="LaButti K.M."/>
            <person name="Sun H."/>
            <person name="Clum A."/>
            <person name="Pangilinan J.L."/>
            <person name="Lindquist E.A."/>
            <person name="Lucas S."/>
            <person name="Lapidus A."/>
            <person name="Jin M."/>
            <person name="Gunawan C."/>
            <person name="Balan V."/>
            <person name="Dale B.E."/>
            <person name="Jeffries T.W."/>
            <person name="Zinkel R."/>
            <person name="Barry K.W."/>
            <person name="Grigoriev I.V."/>
            <person name="Gasch A.P."/>
        </authorList>
    </citation>
    <scope>NUCLEOTIDE SEQUENCE [LARGE SCALE GENOMIC DNA]</scope>
    <source>
        <strain evidence="5">ATCC 10573</strain>
        <strain evidence="6">ATCC 10573 / BCRC 21748 / CBS 615 / JCM 9827 / NBRC 10315 / NRRL Y-1498 / VKM Y-70</strain>
    </source>
</reference>
<dbReference type="EMBL" id="GL996512">
    <property type="protein sequence ID" value="EGV66147.1"/>
    <property type="molecule type" value="Genomic_DNA"/>
</dbReference>
<protein>
    <recommendedName>
        <fullName evidence="4">Phosphatidylinositol N-acetylglucosaminyltransferase subunit H conserved domain-containing protein</fullName>
    </recommendedName>
</protein>
<evidence type="ECO:0000256" key="1">
    <source>
        <dbReference type="ARBA" id="ARBA00004687"/>
    </source>
</evidence>
<dbReference type="EMBL" id="GL996512">
    <property type="protein sequence ID" value="EGV66146.1"/>
    <property type="molecule type" value="Genomic_DNA"/>
</dbReference>
<keyword evidence="3" id="KW-0472">Membrane</keyword>
<dbReference type="AlphaFoldDB" id="G3AXX3"/>
<keyword evidence="3" id="KW-1133">Transmembrane helix</keyword>
<comment type="similarity">
    <text evidence="2">Belongs to the PIGH family.</text>
</comment>
<organism evidence="6">
    <name type="scientific">Candida tenuis (strain ATCC 10573 / BCRC 21748 / CBS 615 / JCM 9827 / NBRC 10315 / NRRL Y-1498 / VKM Y-70)</name>
    <name type="common">Yeast</name>
    <name type="synonym">Yamadazyma tenuis</name>
    <dbReference type="NCBI Taxonomy" id="590646"/>
    <lineage>
        <taxon>Eukaryota</taxon>
        <taxon>Fungi</taxon>
        <taxon>Dikarya</taxon>
        <taxon>Ascomycota</taxon>
        <taxon>Saccharomycotina</taxon>
        <taxon>Pichiomycetes</taxon>
        <taxon>Debaryomycetaceae</taxon>
        <taxon>Yamadazyma</taxon>
    </lineage>
</organism>
<evidence type="ECO:0000256" key="3">
    <source>
        <dbReference type="SAM" id="Phobius"/>
    </source>
</evidence>
<dbReference type="GO" id="GO:0000506">
    <property type="term" value="C:glycosylphosphatidylinositol-N-acetylglucosaminyltransferase (GPI-GnT) complex"/>
    <property type="evidence" value="ECO:0007669"/>
    <property type="project" value="InterPro"/>
</dbReference>
<evidence type="ECO:0000313" key="5">
    <source>
        <dbReference type="EMBL" id="EGV66147.1"/>
    </source>
</evidence>
<evidence type="ECO:0000256" key="2">
    <source>
        <dbReference type="ARBA" id="ARBA00009610"/>
    </source>
</evidence>
<evidence type="ECO:0000313" key="6">
    <source>
        <dbReference type="Proteomes" id="UP000000707"/>
    </source>
</evidence>
<dbReference type="Proteomes" id="UP000000707">
    <property type="component" value="Unassembled WGS sequence"/>
</dbReference>
<dbReference type="PANTHER" id="PTHR15231:SF1">
    <property type="entry name" value="PHOSPHATIDYLINOSITOL N-ACETYLGLUCOSAMINYLTRANSFERASE SUBUNIT H"/>
    <property type="match status" value="1"/>
</dbReference>
<dbReference type="eggNOG" id="ENOG502SDFM">
    <property type="taxonomic scope" value="Eukaryota"/>
</dbReference>
<dbReference type="RefSeq" id="XP_006684721.1">
    <property type="nucleotide sequence ID" value="XM_006684658.1"/>
</dbReference>
<dbReference type="InterPro" id="IPR019328">
    <property type="entry name" value="PIGH-H_dom"/>
</dbReference>
<gene>
    <name evidence="5" type="ORF">CANTEDRAFT_112576</name>
</gene>
<dbReference type="PANTHER" id="PTHR15231">
    <property type="entry name" value="PHOSPHATIDYLINOSITOL N-ACETYLGLUCOSAMINYLTRANSFERASE SUBUNIT H"/>
    <property type="match status" value="1"/>
</dbReference>
<evidence type="ECO:0000259" key="4">
    <source>
        <dbReference type="Pfam" id="PF10181"/>
    </source>
</evidence>
<comment type="pathway">
    <text evidence="1">Glycolipid biosynthesis; glycosylphosphatidylinositol-anchor biosynthesis.</text>
</comment>
<name>G3AXX3_CANTC</name>
<dbReference type="HOGENOM" id="CLU_1337344_0_0_1"/>
<dbReference type="KEGG" id="cten:90982081"/>
<accession>G3AXX3</accession>
<feature type="domain" description="Phosphatidylinositol N-acetylglucosaminyltransferase subunit H conserved" evidence="4">
    <location>
        <begin position="84"/>
        <end position="156"/>
    </location>
</feature>
<dbReference type="GeneID" id="90982081"/>
<feature type="transmembrane region" description="Helical" evidence="3">
    <location>
        <begin position="61"/>
        <end position="78"/>
    </location>
</feature>
<dbReference type="InterPro" id="IPR044215">
    <property type="entry name" value="PIG-H"/>
</dbReference>
<keyword evidence="6" id="KW-1185">Reference proteome</keyword>
<dbReference type="Pfam" id="PF10181">
    <property type="entry name" value="PIG-H"/>
    <property type="match status" value="1"/>
</dbReference>
<keyword evidence="3" id="KW-0812">Transmembrane</keyword>